<evidence type="ECO:0000313" key="2">
    <source>
        <dbReference type="EMBL" id="KIJ29032.1"/>
    </source>
</evidence>
<feature type="compositionally biased region" description="Low complexity" evidence="1">
    <location>
        <begin position="69"/>
        <end position="79"/>
    </location>
</feature>
<dbReference type="HOGENOM" id="CLU_568788_0_0_1"/>
<organism evidence="2 3">
    <name type="scientific">Sphaerobolus stellatus (strain SS14)</name>
    <dbReference type="NCBI Taxonomy" id="990650"/>
    <lineage>
        <taxon>Eukaryota</taxon>
        <taxon>Fungi</taxon>
        <taxon>Dikarya</taxon>
        <taxon>Basidiomycota</taxon>
        <taxon>Agaricomycotina</taxon>
        <taxon>Agaricomycetes</taxon>
        <taxon>Phallomycetidae</taxon>
        <taxon>Geastrales</taxon>
        <taxon>Sphaerobolaceae</taxon>
        <taxon>Sphaerobolus</taxon>
    </lineage>
</organism>
<reference evidence="2 3" key="1">
    <citation type="submission" date="2014-06" db="EMBL/GenBank/DDBJ databases">
        <title>Evolutionary Origins and Diversification of the Mycorrhizal Mutualists.</title>
        <authorList>
            <consortium name="DOE Joint Genome Institute"/>
            <consortium name="Mycorrhizal Genomics Consortium"/>
            <person name="Kohler A."/>
            <person name="Kuo A."/>
            <person name="Nagy L.G."/>
            <person name="Floudas D."/>
            <person name="Copeland A."/>
            <person name="Barry K.W."/>
            <person name="Cichocki N."/>
            <person name="Veneault-Fourrey C."/>
            <person name="LaButti K."/>
            <person name="Lindquist E.A."/>
            <person name="Lipzen A."/>
            <person name="Lundell T."/>
            <person name="Morin E."/>
            <person name="Murat C."/>
            <person name="Riley R."/>
            <person name="Ohm R."/>
            <person name="Sun H."/>
            <person name="Tunlid A."/>
            <person name="Henrissat B."/>
            <person name="Grigoriev I.V."/>
            <person name="Hibbett D.S."/>
            <person name="Martin F."/>
        </authorList>
    </citation>
    <scope>NUCLEOTIDE SEQUENCE [LARGE SCALE GENOMIC DNA]</scope>
    <source>
        <strain evidence="2 3">SS14</strain>
    </source>
</reference>
<feature type="compositionally biased region" description="Low complexity" evidence="1">
    <location>
        <begin position="133"/>
        <end position="143"/>
    </location>
</feature>
<proteinExistence type="predicted"/>
<gene>
    <name evidence="2" type="ORF">M422DRAFT_269647</name>
</gene>
<dbReference type="AlphaFoldDB" id="A0A0C9UJF7"/>
<evidence type="ECO:0000313" key="3">
    <source>
        <dbReference type="Proteomes" id="UP000054279"/>
    </source>
</evidence>
<evidence type="ECO:0000256" key="1">
    <source>
        <dbReference type="SAM" id="MobiDB-lite"/>
    </source>
</evidence>
<feature type="region of interest" description="Disordered" evidence="1">
    <location>
        <begin position="63"/>
        <end position="89"/>
    </location>
</feature>
<dbReference type="Proteomes" id="UP000054279">
    <property type="component" value="Unassembled WGS sequence"/>
</dbReference>
<keyword evidence="3" id="KW-1185">Reference proteome</keyword>
<sequence length="480" mass="52854">MAIEHAVYLAILPVPVDPMVQATTQHTIGHGSEPLGLQATRHNQHKRSSIGSSMSKPKNYIIPTRTGASSSSFSPHSPSALIRHKDSCHRTQTPIKAEEDSDHSVLHTPSSSVLEGCMQAPSVPVAGPSNARSSSAETSTPTPALLPEPNKKPHHRKPGSDKDKRIATGQIQITQQVWVDELIPVKEVQENWGVPKGKKVVFLVNLEDDPTPYIDEDGNNLSMATIIKNVCINSFGEGSWNISCQNNSQACIGSFHCSEASPKLFQDYERWGYDFELYRKMWLQEREDNQVQSGSYLGQVAVFFNMLREQKCPFAHGKCCGHPKMVEMSALSEDDKKHHIGCSARRKSNHFLSHTYLRIPASVDEVILQQSFDNTPTNDAGTEAFEVIGRDKSTAGTSAISGDVTHGLPHQHSRCPSLYGPRSLQCQGPTTTTVNLVFILITSVDHPAFQISSSAAPMVLQAHNKDLADVLRIYNRVRLL</sequence>
<name>A0A0C9UJF7_SPHS4</name>
<protein>
    <submittedName>
        <fullName evidence="2">Uncharacterized protein</fullName>
    </submittedName>
</protein>
<dbReference type="EMBL" id="KN837292">
    <property type="protein sequence ID" value="KIJ29032.1"/>
    <property type="molecule type" value="Genomic_DNA"/>
</dbReference>
<feature type="region of interest" description="Disordered" evidence="1">
    <location>
        <begin position="120"/>
        <end position="166"/>
    </location>
</feature>
<accession>A0A0C9UJF7</accession>